<keyword evidence="17" id="KW-0170">Cobalt</keyword>
<evidence type="ECO:0000256" key="2">
    <source>
        <dbReference type="ARBA" id="ARBA00001911"/>
    </source>
</evidence>
<evidence type="ECO:0000256" key="9">
    <source>
        <dbReference type="ARBA" id="ARBA00022490"/>
    </source>
</evidence>
<keyword evidence="9" id="KW-0963">Cytoplasm</keyword>
<dbReference type="PANTHER" id="PTHR43622">
    <property type="entry name" value="3-DEHYDROQUINATE SYNTHASE"/>
    <property type="match status" value="1"/>
</dbReference>
<dbReference type="GO" id="GO:0003856">
    <property type="term" value="F:3-dehydroquinate synthase activity"/>
    <property type="evidence" value="ECO:0007669"/>
    <property type="project" value="UniProtKB-EC"/>
</dbReference>
<evidence type="ECO:0000256" key="16">
    <source>
        <dbReference type="ARBA" id="ARBA00023239"/>
    </source>
</evidence>
<gene>
    <name evidence="21" type="ORF">J2S77_000440</name>
</gene>
<feature type="domain" description="3-dehydroquinate synthase N-terminal" evidence="19">
    <location>
        <begin position="65"/>
        <end position="176"/>
    </location>
</feature>
<evidence type="ECO:0000313" key="21">
    <source>
        <dbReference type="EMBL" id="MDQ0158484.1"/>
    </source>
</evidence>
<dbReference type="Pfam" id="PF01761">
    <property type="entry name" value="DHQ_synthase"/>
    <property type="match status" value="1"/>
</dbReference>
<dbReference type="EC" id="4.2.3.4" evidence="7 18"/>
<evidence type="ECO:0000256" key="4">
    <source>
        <dbReference type="ARBA" id="ARBA00004496"/>
    </source>
</evidence>
<evidence type="ECO:0000256" key="15">
    <source>
        <dbReference type="ARBA" id="ARBA00023141"/>
    </source>
</evidence>
<accession>A0ABT9VBY7</accession>
<evidence type="ECO:0000256" key="14">
    <source>
        <dbReference type="ARBA" id="ARBA00023027"/>
    </source>
</evidence>
<dbReference type="InterPro" id="IPR056179">
    <property type="entry name" value="DHQS_C"/>
</dbReference>
<keyword evidence="13" id="KW-0862">Zinc</keyword>
<comment type="catalytic activity">
    <reaction evidence="1">
        <text>7-phospho-2-dehydro-3-deoxy-D-arabino-heptonate = 3-dehydroquinate + phosphate</text>
        <dbReference type="Rhea" id="RHEA:21968"/>
        <dbReference type="ChEBI" id="CHEBI:32364"/>
        <dbReference type="ChEBI" id="CHEBI:43474"/>
        <dbReference type="ChEBI" id="CHEBI:58394"/>
        <dbReference type="EC" id="4.2.3.4"/>
    </reaction>
</comment>
<evidence type="ECO:0000256" key="13">
    <source>
        <dbReference type="ARBA" id="ARBA00022833"/>
    </source>
</evidence>
<evidence type="ECO:0000256" key="7">
    <source>
        <dbReference type="ARBA" id="ARBA00013031"/>
    </source>
</evidence>
<evidence type="ECO:0000259" key="19">
    <source>
        <dbReference type="Pfam" id="PF01761"/>
    </source>
</evidence>
<evidence type="ECO:0000256" key="3">
    <source>
        <dbReference type="ARBA" id="ARBA00001941"/>
    </source>
</evidence>
<dbReference type="NCBIfam" id="TIGR01357">
    <property type="entry name" value="aroB"/>
    <property type="match status" value="1"/>
</dbReference>
<dbReference type="RefSeq" id="WP_306974235.1">
    <property type="nucleotide sequence ID" value="NZ_JAUSTQ010000002.1"/>
</dbReference>
<dbReference type="Proteomes" id="UP001224359">
    <property type="component" value="Unassembled WGS sequence"/>
</dbReference>
<dbReference type="SUPFAM" id="SSF56796">
    <property type="entry name" value="Dehydroquinate synthase-like"/>
    <property type="match status" value="1"/>
</dbReference>
<proteinExistence type="inferred from homology"/>
<evidence type="ECO:0000256" key="8">
    <source>
        <dbReference type="ARBA" id="ARBA00017684"/>
    </source>
</evidence>
<evidence type="ECO:0000256" key="1">
    <source>
        <dbReference type="ARBA" id="ARBA00001393"/>
    </source>
</evidence>
<comment type="similarity">
    <text evidence="6">Belongs to the sugar phosphate cyclases superfamily. Dehydroquinate synthase family.</text>
</comment>
<dbReference type="InterPro" id="IPR016037">
    <property type="entry name" value="DHQ_synth_AroB"/>
</dbReference>
<organism evidence="21 22">
    <name type="scientific">Alkalibacillus salilacus</name>
    <dbReference type="NCBI Taxonomy" id="284582"/>
    <lineage>
        <taxon>Bacteria</taxon>
        <taxon>Bacillati</taxon>
        <taxon>Bacillota</taxon>
        <taxon>Bacilli</taxon>
        <taxon>Bacillales</taxon>
        <taxon>Bacillaceae</taxon>
        <taxon>Alkalibacillus</taxon>
    </lineage>
</organism>
<feature type="domain" description="3-dehydroquinate synthase C-terminal" evidence="20">
    <location>
        <begin position="178"/>
        <end position="321"/>
    </location>
</feature>
<dbReference type="Gene3D" id="1.20.1090.10">
    <property type="entry name" value="Dehydroquinate synthase-like - alpha domain"/>
    <property type="match status" value="1"/>
</dbReference>
<evidence type="ECO:0000256" key="11">
    <source>
        <dbReference type="ARBA" id="ARBA00022723"/>
    </source>
</evidence>
<dbReference type="PANTHER" id="PTHR43622:SF7">
    <property type="entry name" value="3-DEHYDROQUINATE SYNTHASE, CHLOROPLASTIC"/>
    <property type="match status" value="1"/>
</dbReference>
<keyword evidence="10" id="KW-0028">Amino-acid biosynthesis</keyword>
<keyword evidence="11" id="KW-0479">Metal-binding</keyword>
<keyword evidence="22" id="KW-1185">Reference proteome</keyword>
<keyword evidence="14" id="KW-0520">NAD</keyword>
<comment type="cofactor">
    <cofactor evidence="2">
        <name>NAD(+)</name>
        <dbReference type="ChEBI" id="CHEBI:57540"/>
    </cofactor>
</comment>
<evidence type="ECO:0000256" key="10">
    <source>
        <dbReference type="ARBA" id="ARBA00022605"/>
    </source>
</evidence>
<evidence type="ECO:0000259" key="20">
    <source>
        <dbReference type="Pfam" id="PF24621"/>
    </source>
</evidence>
<dbReference type="Pfam" id="PF24621">
    <property type="entry name" value="DHQS_C"/>
    <property type="match status" value="1"/>
</dbReference>
<dbReference type="EMBL" id="JAUSTQ010000002">
    <property type="protein sequence ID" value="MDQ0158484.1"/>
    <property type="molecule type" value="Genomic_DNA"/>
</dbReference>
<comment type="pathway">
    <text evidence="5">Metabolic intermediate biosynthesis; chorismate biosynthesis; chorismate from D-erythrose 4-phosphate and phosphoenolpyruvate: step 2/7.</text>
</comment>
<keyword evidence="12" id="KW-0547">Nucleotide-binding</keyword>
<dbReference type="Gene3D" id="3.40.50.1970">
    <property type="match status" value="1"/>
</dbReference>
<keyword evidence="16 21" id="KW-0456">Lyase</keyword>
<evidence type="ECO:0000256" key="17">
    <source>
        <dbReference type="ARBA" id="ARBA00023285"/>
    </source>
</evidence>
<name>A0ABT9VBY7_9BACI</name>
<evidence type="ECO:0000313" key="22">
    <source>
        <dbReference type="Proteomes" id="UP001224359"/>
    </source>
</evidence>
<comment type="cofactor">
    <cofactor evidence="3">
        <name>Co(2+)</name>
        <dbReference type="ChEBI" id="CHEBI:48828"/>
    </cofactor>
</comment>
<comment type="caution">
    <text evidence="21">The sequence shown here is derived from an EMBL/GenBank/DDBJ whole genome shotgun (WGS) entry which is preliminary data.</text>
</comment>
<dbReference type="CDD" id="cd08195">
    <property type="entry name" value="DHQS"/>
    <property type="match status" value="1"/>
</dbReference>
<evidence type="ECO:0000256" key="18">
    <source>
        <dbReference type="NCBIfam" id="TIGR01357"/>
    </source>
</evidence>
<evidence type="ECO:0000256" key="6">
    <source>
        <dbReference type="ARBA" id="ARBA00005412"/>
    </source>
</evidence>
<reference evidence="21 22" key="1">
    <citation type="submission" date="2023-07" db="EMBL/GenBank/DDBJ databases">
        <title>Genomic Encyclopedia of Type Strains, Phase IV (KMG-IV): sequencing the most valuable type-strain genomes for metagenomic binning, comparative biology and taxonomic classification.</title>
        <authorList>
            <person name="Goeker M."/>
        </authorList>
    </citation>
    <scope>NUCLEOTIDE SEQUENCE [LARGE SCALE GENOMIC DNA]</scope>
    <source>
        <strain evidence="21 22">DSM 16460</strain>
    </source>
</reference>
<dbReference type="InterPro" id="IPR030960">
    <property type="entry name" value="DHQS/DOIS_N"/>
</dbReference>
<sequence length="368" mass="42261">MNKLTVHGTRPYQIIIDKGLRYSIAEWLKPFRFNKIAIVTDEQVAPFYLLDLKSQLSQSYDVFDYVIPEGEKSKNIDQFESIITFLSENYFDRHSAIIALGGGVTGDLAGFVASSYMRGIGFVQMPTTLLAHDSSVGGKVAINHHYIKNIIGHFYSPNIVLYDYEMLDTLSSLQFRSGFAEVVKHSYLMPDPLHEMIAEVNDFTQMTSYEIENILTQSILVKKQIIEQDEYEQNLRQVLNLGHTLGHAIESVYSEYKVTHGEAVMIGILFDLYLSDQVQKRRDPFFHEGLLHWLTTLGYSLNLAEWRCDSLIQAMKHDKKNQTGNITCILLENMGKPYAKTFSINELNKLLVKFVERLNQYKYLNVLT</sequence>
<evidence type="ECO:0000256" key="12">
    <source>
        <dbReference type="ARBA" id="ARBA00022741"/>
    </source>
</evidence>
<evidence type="ECO:0000256" key="5">
    <source>
        <dbReference type="ARBA" id="ARBA00004661"/>
    </source>
</evidence>
<keyword evidence="15" id="KW-0057">Aromatic amino acid biosynthesis</keyword>
<comment type="subcellular location">
    <subcellularLocation>
        <location evidence="4">Cytoplasm</location>
    </subcellularLocation>
</comment>
<dbReference type="InterPro" id="IPR030963">
    <property type="entry name" value="DHQ_synth_fam"/>
</dbReference>
<protein>
    <recommendedName>
        <fullName evidence="8 18">3-dehydroquinate synthase</fullName>
        <ecNumber evidence="7 18">4.2.3.4</ecNumber>
    </recommendedName>
</protein>
<dbReference type="PIRSF" id="PIRSF001455">
    <property type="entry name" value="DHQ_synth"/>
    <property type="match status" value="1"/>
</dbReference>
<dbReference type="InterPro" id="IPR050071">
    <property type="entry name" value="Dehydroquinate_synthase"/>
</dbReference>